<sequence>MDDAIRGHEHLVREQAIRLSSPRNSDWDDLISDGTLALWQALSGFDPARRDLLGYLRLRIRHRQIDGMRSRSGSRRCGQQPAVVDLADHLDAVPADAPDLGAVVDLSDTVQDLGRLDPRLPGIAALVASGYTAAEIGAMTGVSRQWVSHLLSLAQRPRATGRTPMRIGLARNSIPTTTALGIQKTLEPYCA</sequence>
<name>A0A7C9J8G2_9ACTN</name>
<dbReference type="EMBL" id="WXEW01000003">
    <property type="protein sequence ID" value="NAS22488.1"/>
    <property type="molecule type" value="Genomic_DNA"/>
</dbReference>
<dbReference type="RefSeq" id="WP_161479851.1">
    <property type="nucleotide sequence ID" value="NZ_WXEW01000003.1"/>
</dbReference>
<gene>
    <name evidence="2" type="ORF">GT755_12425</name>
</gene>
<proteinExistence type="predicted"/>
<dbReference type="Proteomes" id="UP000479526">
    <property type="component" value="Unassembled WGS sequence"/>
</dbReference>
<reference evidence="2 3" key="1">
    <citation type="submission" date="2020-01" db="EMBL/GenBank/DDBJ databases">
        <title>Herbidospora sp. NEAU-GS84 nov., a novel actinomycete isolated from soil.</title>
        <authorList>
            <person name="Han L."/>
        </authorList>
    </citation>
    <scope>NUCLEOTIDE SEQUENCE [LARGE SCALE GENOMIC DNA]</scope>
    <source>
        <strain evidence="2 3">NEAU-GS84</strain>
    </source>
</reference>
<dbReference type="SUPFAM" id="SSF109709">
    <property type="entry name" value="KorB DNA-binding domain-like"/>
    <property type="match status" value="1"/>
</dbReference>
<dbReference type="InterPro" id="IPR007627">
    <property type="entry name" value="RNA_pol_sigma70_r2"/>
</dbReference>
<keyword evidence="3" id="KW-1185">Reference proteome</keyword>
<evidence type="ECO:0000313" key="3">
    <source>
        <dbReference type="Proteomes" id="UP000479526"/>
    </source>
</evidence>
<organism evidence="2 3">
    <name type="scientific">Herbidospora solisilvae</name>
    <dbReference type="NCBI Taxonomy" id="2696284"/>
    <lineage>
        <taxon>Bacteria</taxon>
        <taxon>Bacillati</taxon>
        <taxon>Actinomycetota</taxon>
        <taxon>Actinomycetes</taxon>
        <taxon>Streptosporangiales</taxon>
        <taxon>Streptosporangiaceae</taxon>
        <taxon>Herbidospora</taxon>
    </lineage>
</organism>
<dbReference type="GO" id="GO:0006352">
    <property type="term" value="P:DNA-templated transcription initiation"/>
    <property type="evidence" value="ECO:0007669"/>
    <property type="project" value="InterPro"/>
</dbReference>
<feature type="domain" description="RNA polymerase sigma-70 region 2" evidence="1">
    <location>
        <begin position="5"/>
        <end position="72"/>
    </location>
</feature>
<dbReference type="AlphaFoldDB" id="A0A7C9J8G2"/>
<dbReference type="SUPFAM" id="SSF88946">
    <property type="entry name" value="Sigma2 domain of RNA polymerase sigma factors"/>
    <property type="match status" value="1"/>
</dbReference>
<protein>
    <recommendedName>
        <fullName evidence="1">RNA polymerase sigma-70 region 2 domain-containing protein</fullName>
    </recommendedName>
</protein>
<evidence type="ECO:0000313" key="2">
    <source>
        <dbReference type="EMBL" id="NAS22488.1"/>
    </source>
</evidence>
<evidence type="ECO:0000259" key="1">
    <source>
        <dbReference type="Pfam" id="PF04542"/>
    </source>
</evidence>
<accession>A0A7C9J8G2</accession>
<comment type="caution">
    <text evidence="2">The sequence shown here is derived from an EMBL/GenBank/DDBJ whole genome shotgun (WGS) entry which is preliminary data.</text>
</comment>
<dbReference type="Pfam" id="PF04542">
    <property type="entry name" value="Sigma70_r2"/>
    <property type="match status" value="1"/>
</dbReference>
<dbReference type="Gene3D" id="1.10.1740.10">
    <property type="match status" value="1"/>
</dbReference>
<dbReference type="InterPro" id="IPR013325">
    <property type="entry name" value="RNA_pol_sigma_r2"/>
</dbReference>
<dbReference type="GO" id="GO:0003700">
    <property type="term" value="F:DNA-binding transcription factor activity"/>
    <property type="evidence" value="ECO:0007669"/>
    <property type="project" value="InterPro"/>
</dbReference>